<dbReference type="EMBL" id="LC738880">
    <property type="protein sequence ID" value="BDT62996.1"/>
    <property type="molecule type" value="Genomic_DNA"/>
</dbReference>
<proteinExistence type="predicted"/>
<name>A0A9C7C961_9VIRU</name>
<evidence type="ECO:0000313" key="1">
    <source>
        <dbReference type="EMBL" id="BDT62996.1"/>
    </source>
</evidence>
<organism evidence="1">
    <name type="scientific">Trachysalambria curvirostris nimavirus</name>
    <dbReference type="NCBI Taxonomy" id="2984282"/>
    <lineage>
        <taxon>Viruses</taxon>
        <taxon>Viruses incertae sedis</taxon>
        <taxon>Naldaviricetes</taxon>
        <taxon>Nimaviridae</taxon>
    </lineage>
</organism>
<sequence>MGTHEDFKSICTDITSADDVSNKIGYALVHQYMFDRRTSPWEMGHFEDLEKFEIDLEKVDRLYFIHSYNDVSGSEFEILARMDYRDEKAYVHLIASCDFTGFDCQGGGCIYVSLSANVFTKVMLDSRHNPDAIYQMLREDGIAVEEQLEYDRLSRWRWSSAPMLKYLCHMAISKNKDTLRNVYKHCLPRILAESLDEFIRIQECKEAFDED</sequence>
<accession>A0A9C7C961</accession>
<protein>
    <submittedName>
        <fullName evidence="1">Uncharacterized protein</fullName>
    </submittedName>
</protein>
<reference evidence="1" key="1">
    <citation type="submission" date="2022-10" db="EMBL/GenBank/DDBJ databases">
        <title>Genome sequences of endogenous nimaviruses in decapod crustaceans.</title>
        <authorList>
            <person name="Kawato S."/>
            <person name="Nozaki R."/>
            <person name="Kondo H."/>
            <person name="Hirono I."/>
        </authorList>
    </citation>
    <scope>NUCLEOTIDE SEQUENCE</scope>
    <source>
        <strain evidence="1">Ube2021</strain>
    </source>
</reference>